<dbReference type="InterPro" id="IPR013968">
    <property type="entry name" value="PKS_KR"/>
</dbReference>
<evidence type="ECO:0000256" key="6">
    <source>
        <dbReference type="ARBA" id="ARBA00023268"/>
    </source>
</evidence>
<dbReference type="Pfam" id="PF23114">
    <property type="entry name" value="NAD-bd_HRPKS_sdrA"/>
    <property type="match status" value="1"/>
</dbReference>
<dbReference type="CDD" id="cd00833">
    <property type="entry name" value="PKS"/>
    <property type="match status" value="1"/>
</dbReference>
<dbReference type="SUPFAM" id="SSF53335">
    <property type="entry name" value="S-adenosyl-L-methionine-dependent methyltransferases"/>
    <property type="match status" value="1"/>
</dbReference>
<dbReference type="InterPro" id="IPR036736">
    <property type="entry name" value="ACP-like_sf"/>
</dbReference>
<evidence type="ECO:0000313" key="12">
    <source>
        <dbReference type="EMBL" id="KAF7530114.1"/>
    </source>
</evidence>
<keyword evidence="4" id="KW-0521">NADP</keyword>
<feature type="active site" description="Proton donor; for dehydratase activity" evidence="8">
    <location>
        <position position="1156"/>
    </location>
</feature>
<dbReference type="PROSITE" id="PS00606">
    <property type="entry name" value="KS3_1"/>
    <property type="match status" value="1"/>
</dbReference>
<feature type="region of interest" description="N-terminal hotdog fold" evidence="8">
    <location>
        <begin position="940"/>
        <end position="1076"/>
    </location>
</feature>
<dbReference type="InterPro" id="IPR049900">
    <property type="entry name" value="PKS_mFAS_DH"/>
</dbReference>
<dbReference type="SUPFAM" id="SSF52151">
    <property type="entry name" value="FabD/lysophospholipase-like"/>
    <property type="match status" value="1"/>
</dbReference>
<dbReference type="InterPro" id="IPR049551">
    <property type="entry name" value="PKS_DH_C"/>
</dbReference>
<dbReference type="Pfam" id="PF08240">
    <property type="entry name" value="ADH_N"/>
    <property type="match status" value="1"/>
</dbReference>
<dbReference type="Pfam" id="PF14765">
    <property type="entry name" value="PS-DH"/>
    <property type="match status" value="1"/>
</dbReference>
<evidence type="ECO:0000259" key="10">
    <source>
        <dbReference type="PROSITE" id="PS52004"/>
    </source>
</evidence>
<dbReference type="SUPFAM" id="SSF50129">
    <property type="entry name" value="GroES-like"/>
    <property type="match status" value="1"/>
</dbReference>
<accession>A0A9P5GZC2</accession>
<dbReference type="InterPro" id="IPR020806">
    <property type="entry name" value="PKS_PP-bd"/>
</dbReference>
<dbReference type="InterPro" id="IPR020843">
    <property type="entry name" value="ER"/>
</dbReference>
<keyword evidence="2" id="KW-0597">Phosphoprotein</keyword>
<dbReference type="InterPro" id="IPR014043">
    <property type="entry name" value="Acyl_transferase_dom"/>
</dbReference>
<keyword evidence="3" id="KW-0808">Transferase</keyword>
<dbReference type="Gene3D" id="3.40.47.10">
    <property type="match status" value="1"/>
</dbReference>
<dbReference type="Gene3D" id="3.40.366.10">
    <property type="entry name" value="Malonyl-Coenzyme A Acyl Carrier Protein, domain 2"/>
    <property type="match status" value="1"/>
</dbReference>
<dbReference type="Gene3D" id="3.90.180.10">
    <property type="entry name" value="Medium-chain alcohol dehydrogenases, catalytic domain"/>
    <property type="match status" value="1"/>
</dbReference>
<dbReference type="InterPro" id="IPR020841">
    <property type="entry name" value="PKS_Beta-ketoAc_synthase_dom"/>
</dbReference>
<dbReference type="CDD" id="cd05195">
    <property type="entry name" value="enoyl_red"/>
    <property type="match status" value="1"/>
</dbReference>
<dbReference type="GO" id="GO:0006633">
    <property type="term" value="P:fatty acid biosynthetic process"/>
    <property type="evidence" value="ECO:0007669"/>
    <property type="project" value="InterPro"/>
</dbReference>
<evidence type="ECO:0000313" key="13">
    <source>
        <dbReference type="Proteomes" id="UP000701341"/>
    </source>
</evidence>
<dbReference type="PANTHER" id="PTHR43775:SF13">
    <property type="entry name" value="POLYKETIDE SYNTHASE 1"/>
    <property type="match status" value="1"/>
</dbReference>
<protein>
    <recommendedName>
        <fullName evidence="14">Carrier domain-containing protein</fullName>
    </recommendedName>
</protein>
<dbReference type="GO" id="GO:0016491">
    <property type="term" value="F:oxidoreductase activity"/>
    <property type="evidence" value="ECO:0007669"/>
    <property type="project" value="UniProtKB-KW"/>
</dbReference>
<dbReference type="InterPro" id="IPR020807">
    <property type="entry name" value="PKS_DH"/>
</dbReference>
<feature type="active site" description="Proton acceptor; for dehydratase activity" evidence="8">
    <location>
        <position position="972"/>
    </location>
</feature>
<dbReference type="Pfam" id="PF00698">
    <property type="entry name" value="Acyl_transf_1"/>
    <property type="match status" value="1"/>
</dbReference>
<dbReference type="InterPro" id="IPR013217">
    <property type="entry name" value="Methyltransf_12"/>
</dbReference>
<dbReference type="Pfam" id="PF23297">
    <property type="entry name" value="ACP_SdgA_C"/>
    <property type="match status" value="1"/>
</dbReference>
<dbReference type="InterPro" id="IPR057326">
    <property type="entry name" value="KR_dom"/>
</dbReference>
<dbReference type="Pfam" id="PF08242">
    <property type="entry name" value="Methyltransf_12"/>
    <property type="match status" value="1"/>
</dbReference>
<keyword evidence="13" id="KW-1185">Reference proteome</keyword>
<keyword evidence="1" id="KW-0596">Phosphopantetheine</keyword>
<dbReference type="InterPro" id="IPR050091">
    <property type="entry name" value="PKS_NRPS_Biosynth_Enz"/>
</dbReference>
<dbReference type="InterPro" id="IPR016036">
    <property type="entry name" value="Malonyl_transacylase_ACP-bd"/>
</dbReference>
<comment type="caution">
    <text evidence="12">The sequence shown here is derived from an EMBL/GenBank/DDBJ whole genome shotgun (WGS) entry which is preliminary data.</text>
</comment>
<dbReference type="InterPro" id="IPR042104">
    <property type="entry name" value="PKS_dehydratase_sf"/>
</dbReference>
<dbReference type="InterPro" id="IPR016035">
    <property type="entry name" value="Acyl_Trfase/lysoPLipase"/>
</dbReference>
<dbReference type="GO" id="GO:0004312">
    <property type="term" value="F:fatty acid synthase activity"/>
    <property type="evidence" value="ECO:0007669"/>
    <property type="project" value="TreeGrafter"/>
</dbReference>
<evidence type="ECO:0000256" key="4">
    <source>
        <dbReference type="ARBA" id="ARBA00022857"/>
    </source>
</evidence>
<dbReference type="Pfam" id="PF13602">
    <property type="entry name" value="ADH_zinc_N_2"/>
    <property type="match status" value="1"/>
</dbReference>
<dbReference type="PANTHER" id="PTHR43775">
    <property type="entry name" value="FATTY ACID SYNTHASE"/>
    <property type="match status" value="1"/>
</dbReference>
<dbReference type="GO" id="GO:0030639">
    <property type="term" value="P:polyketide biosynthetic process"/>
    <property type="evidence" value="ECO:0007669"/>
    <property type="project" value="UniProtKB-ARBA"/>
</dbReference>
<dbReference type="CDD" id="cd02440">
    <property type="entry name" value="AdoMet_MTases"/>
    <property type="match status" value="1"/>
</dbReference>
<dbReference type="InterPro" id="IPR049552">
    <property type="entry name" value="PKS_DH_N"/>
</dbReference>
<keyword evidence="5" id="KW-0560">Oxidoreductase</keyword>
<dbReference type="InterPro" id="IPR011032">
    <property type="entry name" value="GroES-like_sf"/>
</dbReference>
<dbReference type="Pfam" id="PF21089">
    <property type="entry name" value="PKS_DH_N"/>
    <property type="match status" value="1"/>
</dbReference>
<dbReference type="SMART" id="SM00822">
    <property type="entry name" value="PKS_KR"/>
    <property type="match status" value="1"/>
</dbReference>
<evidence type="ECO:0000256" key="8">
    <source>
        <dbReference type="PROSITE-ProRule" id="PRU01363"/>
    </source>
</evidence>
<name>A0A9P5GZC2_PENCR</name>
<feature type="domain" description="Carrier" evidence="9">
    <location>
        <begin position="2430"/>
        <end position="2507"/>
    </location>
</feature>
<dbReference type="GO" id="GO:1901336">
    <property type="term" value="P:lactone biosynthetic process"/>
    <property type="evidence" value="ECO:0007669"/>
    <property type="project" value="UniProtKB-ARBA"/>
</dbReference>
<dbReference type="Pfam" id="PF08659">
    <property type="entry name" value="KR"/>
    <property type="match status" value="1"/>
</dbReference>
<dbReference type="SMART" id="SM00827">
    <property type="entry name" value="PKS_AT"/>
    <property type="match status" value="1"/>
</dbReference>
<evidence type="ECO:0000256" key="1">
    <source>
        <dbReference type="ARBA" id="ARBA00022450"/>
    </source>
</evidence>
<sequence>MESTNHPSMEPIAIVGMACRLPPDISTLGEFWSFCAHGKSAWTENPEGRFENAAFWNKNADRKGKINNKGGHYLSHNLAHFDAPFFRITANEAKAMDPQQRFLLEVTYEALENGGFPMEEMAGKDVAVFAANSFSDYLHGITRDPETAPTFAMTGCDPCMIANRLSHFFDFRGPSITVDTACSSALTAIHLACQSLRSGDSPYAIVAAAHLNIYPQSTILYSLSQQVSSTTFYVSLTLTLMNRLLSPEGKCYAFDDRATGGFGRGEGAACLVLKPLSAALEAGDHIYTVIKNTGINQDGRTNAGITVPSGEAQESLIRSVYASCGLDPSETRYVEAHGTGTAIGDPIEVGAIANIFGKQGTGLEPTFIGSAKSNFGHLEGVSGLVSVIKTAMMLEKGMLLPNTNFTNSNPKLHLQVNNLQVLSGIKPWPKSGVRRASVNNFGIGGSNSHGIFEQAPPRPSQKPSGGSYIFALSANSKYSCRMQLSQLSAYVRKHPLFFNQTIMEDLALTISTRRSLLPWKAVVTASSHTQLVEKLRAESTTPTRSTKRPLVGLVFTGQGAHWPQMGQELGCYPVFANSLRKSQATLLELGATWKLEDELLNSSKQSQLGVPQISQVACCAIQIALVDLLHSWGLDITAVVGHSSGEIAAGYAAGLLSAATCIKVAYHRGMATVEMKEKFPSLKGSMIAVGCSEAILQTLLASLTSGSAAIGCKNSASSFTVSGDRSAIEELHALCNAQNIFNRTLKVDIAYHSSHMSVVAESYLAALGDIQCDESPIKFFSSTDGGLLQDPKLDNRYWTRNLTGQVLFSDSLSAMCRYNESIGGEKRGINILVEVGPHAALKGPVSQVIKSIAKNQDIAYFPTLVRGRNGVHTMHELVASLLLKGFPINLEKVNFGNTPNLSKQFTVLGDLPSYPWKHQEEYWQEPRINKFYRTNKMPYNDLLGSFATDFNTLEPRWRSIIRLDDLPWLRDHRVQSEVVFPMAGYISMAIEAASQYNLLQGKANGVSYILREVLVKYPLILSEMTEYDMTLSLRPCIIGPQTQSKTWYEFAIFSCCGDSEFEERCRGKICVLDRPQAKNKSGYIFPDGFPGLALDHTNFYTAVKNSGIEYGASFQGLHDIKATGCEAIAKLRIPDTAKTMPSMCESAYVLHPATIDILMQTVLLLARSRFGGLDRLYMPRYIEEIEVRSPTVLAADNDLAVSGIISSPSLDVPVFSLSAQQENGGLVSIKGLQCRGRPLPEVSSTMTNFCHKIEWMPWVDILSADELRRAFEVSNEGAAHERSRIRILNDVSLYYMHEALEQLGDYDGSRQVNMYRWMKERVQELWHNNIDDQQAQELIQKASQVGSVGEFLCRMGENIARIIREEVEPLSLMLQDDLLTRYYEDLEPLKNRLYPAAASIVACLAHQNPNMRILEIGAGTGGTTLPILQALGEPGPTGQTLFDSYVFTDVSAGFFEKSKIKLQTWKQVLDFQVLNIEASPEGQGYTEGTYDLIIAANVLHATVNMSKTMTNVRSLLKPGGKLLLLEITSPSIASFPFATLPGWWLGEEEFRQNGPTLSSVTWDSVLRSTGFSGIQAELHDYPGALEQECSLIVSSATAPDQWIPSKDLTIVTGGSSEGLAEALKSSLAESLQITARVVALDAIATEPSTSKNYIVLEDSGSPFMHCISEVQYRGLQRICEADRNLWVVAGANQDSVDPEASMTLGLTRSIREENHNQKLVVLDLDLVNRLPNAEAASMILRVFSQSFVKPDAPLAEPELSERDGIIRIPRFKPDTGMNQLITDTREQFAPRSETGWESGHLLKMQLQAPGTSKSLTFVDNGLSRPAINDLDVEVEVKASGVSFQDTLISNGKVIGDLGYECSGVITATGLGVKDLAVGDRVCALTRGTYASIVRCPSVQVVKIPDSMAYTTAAAIPMAFVTAYYSVVTVGHLERGERILIHQAAGGVGQMAVRLAQYLGAEVYATVGSSEKREAIADYFQIPFDHIFCKDQISTYEDLMDATAGRGYDVVVNTRSNEALDVSWKCLGPYGRFVNLALADILDDNRLSMRPFNRGASFFSINLEAPMKDKPQLLQDILTRGIDWYATGVIKSGMSPNCYSVGAIEDAFKHLSEGNSIGKLVVDFSSPGPVSVARDEASMPLFTHDESYLVVGGGGGIGRSIVQWMSRRGAKNIIIMTRSGLQSQRVRELESEMQLKGIRLAVFQGDVADSNSLENVIQESAKILPPIRGVIHSAMVLKTMLFENMPYDDYRAVVSPKVQGAWNLHQYFSDPHSLRFFIIISSITGTIGAPSHSAYGAATTYLGSLARMRNAQGLPAVSVDLGPVTKIGYIAEQSSRQQVIDKNWGDEGLTDMDINDILDTVISGRYDPSWDAECYTCLLPPSSHVPFWFSDSRFVHCRHPRLTGEQGTDNIDEKPVIPLGQLLSKSQSLEDDQSIIYEAVVGKFVSVLSLHPDDIVPSKPPSAYGVDSLVAGEIRNWIVREMKASLSLPELMSSASFVDLSDTITQRYRVAKAA</sequence>
<dbReference type="SMART" id="SM00823">
    <property type="entry name" value="PKS_PP"/>
    <property type="match status" value="1"/>
</dbReference>
<evidence type="ECO:0000256" key="2">
    <source>
        <dbReference type="ARBA" id="ARBA00022553"/>
    </source>
</evidence>
<keyword evidence="7" id="KW-0012">Acyltransferase</keyword>
<dbReference type="InterPro" id="IPR029063">
    <property type="entry name" value="SAM-dependent_MTases_sf"/>
</dbReference>
<dbReference type="InterPro" id="IPR016039">
    <property type="entry name" value="Thiolase-like"/>
</dbReference>
<dbReference type="SUPFAM" id="SSF55048">
    <property type="entry name" value="Probable ACP-binding domain of malonyl-CoA ACP transacylase"/>
    <property type="match status" value="1"/>
</dbReference>
<dbReference type="InterPro" id="IPR036291">
    <property type="entry name" value="NAD(P)-bd_dom_sf"/>
</dbReference>
<evidence type="ECO:0000259" key="11">
    <source>
        <dbReference type="PROSITE" id="PS52019"/>
    </source>
</evidence>
<dbReference type="PROSITE" id="PS52004">
    <property type="entry name" value="KS3_2"/>
    <property type="match status" value="1"/>
</dbReference>
<dbReference type="GO" id="GO:0004315">
    <property type="term" value="F:3-oxoacyl-[acyl-carrier-protein] synthase activity"/>
    <property type="evidence" value="ECO:0007669"/>
    <property type="project" value="InterPro"/>
</dbReference>
<dbReference type="SUPFAM" id="SSF47336">
    <property type="entry name" value="ACP-like"/>
    <property type="match status" value="1"/>
</dbReference>
<feature type="domain" description="PKS/mFAS DH" evidence="11">
    <location>
        <begin position="940"/>
        <end position="1243"/>
    </location>
</feature>
<dbReference type="SUPFAM" id="SSF53901">
    <property type="entry name" value="Thiolase-like"/>
    <property type="match status" value="1"/>
</dbReference>
<organism evidence="12 13">
    <name type="scientific">Penicillium crustosum</name>
    <name type="common">Blue mold fungus</name>
    <dbReference type="NCBI Taxonomy" id="36656"/>
    <lineage>
        <taxon>Eukaryota</taxon>
        <taxon>Fungi</taxon>
        <taxon>Dikarya</taxon>
        <taxon>Ascomycota</taxon>
        <taxon>Pezizomycotina</taxon>
        <taxon>Eurotiomycetes</taxon>
        <taxon>Eurotiomycetidae</taxon>
        <taxon>Eurotiales</taxon>
        <taxon>Aspergillaceae</taxon>
        <taxon>Penicillium</taxon>
    </lineage>
</organism>
<dbReference type="SMART" id="SM00829">
    <property type="entry name" value="PKS_ER"/>
    <property type="match status" value="1"/>
</dbReference>
<dbReference type="SMART" id="SM00825">
    <property type="entry name" value="PKS_KS"/>
    <property type="match status" value="1"/>
</dbReference>
<evidence type="ECO:0000256" key="3">
    <source>
        <dbReference type="ARBA" id="ARBA00022679"/>
    </source>
</evidence>
<dbReference type="SUPFAM" id="SSF51735">
    <property type="entry name" value="NAD(P)-binding Rossmann-fold domains"/>
    <property type="match status" value="2"/>
</dbReference>
<evidence type="ECO:0000256" key="7">
    <source>
        <dbReference type="ARBA" id="ARBA00023315"/>
    </source>
</evidence>
<dbReference type="Pfam" id="PF00109">
    <property type="entry name" value="ketoacyl-synt"/>
    <property type="match status" value="1"/>
</dbReference>
<feature type="domain" description="Ketosynthase family 3 (KS3)" evidence="10">
    <location>
        <begin position="9"/>
        <end position="454"/>
    </location>
</feature>
<evidence type="ECO:0000256" key="5">
    <source>
        <dbReference type="ARBA" id="ARBA00023002"/>
    </source>
</evidence>
<dbReference type="EMBL" id="JAAOZQ010000003">
    <property type="protein sequence ID" value="KAF7530114.1"/>
    <property type="molecule type" value="Genomic_DNA"/>
</dbReference>
<dbReference type="PROSITE" id="PS50075">
    <property type="entry name" value="CARRIER"/>
    <property type="match status" value="1"/>
</dbReference>
<proteinExistence type="predicted"/>
<dbReference type="Gene3D" id="3.40.50.150">
    <property type="entry name" value="Vaccinia Virus protein VP39"/>
    <property type="match status" value="1"/>
</dbReference>
<dbReference type="InterPro" id="IPR009081">
    <property type="entry name" value="PP-bd_ACP"/>
</dbReference>
<dbReference type="InterPro" id="IPR001227">
    <property type="entry name" value="Ac_transferase_dom_sf"/>
</dbReference>
<dbReference type="Pfam" id="PF02801">
    <property type="entry name" value="Ketoacyl-synt_C"/>
    <property type="match status" value="1"/>
</dbReference>
<keyword evidence="6" id="KW-0511">Multifunctional enzyme</keyword>
<dbReference type="InterPro" id="IPR056501">
    <property type="entry name" value="NAD-bd_HRPKS_sdrA"/>
</dbReference>
<evidence type="ECO:0008006" key="14">
    <source>
        <dbReference type="Google" id="ProtNLM"/>
    </source>
</evidence>
<dbReference type="InterPro" id="IPR013154">
    <property type="entry name" value="ADH-like_N"/>
</dbReference>
<dbReference type="InterPro" id="IPR032821">
    <property type="entry name" value="PKS_assoc"/>
</dbReference>
<dbReference type="SMART" id="SM00826">
    <property type="entry name" value="PKS_DH"/>
    <property type="match status" value="1"/>
</dbReference>
<dbReference type="Proteomes" id="UP000701341">
    <property type="component" value="Unassembled WGS sequence"/>
</dbReference>
<dbReference type="GO" id="GO:0031177">
    <property type="term" value="F:phosphopantetheine binding"/>
    <property type="evidence" value="ECO:0007669"/>
    <property type="project" value="InterPro"/>
</dbReference>
<dbReference type="Pfam" id="PF16197">
    <property type="entry name" value="KAsynt_C_assoc"/>
    <property type="match status" value="1"/>
</dbReference>
<feature type="region of interest" description="C-terminal hotdog fold" evidence="8">
    <location>
        <begin position="1090"/>
        <end position="1243"/>
    </location>
</feature>
<dbReference type="InterPro" id="IPR014031">
    <property type="entry name" value="Ketoacyl_synth_C"/>
</dbReference>
<reference evidence="12" key="1">
    <citation type="submission" date="2020-02" db="EMBL/GenBank/DDBJ databases">
        <authorList>
            <person name="Lichtner F.J."/>
        </authorList>
    </citation>
    <scope>NUCLEOTIDE SEQUENCE</scope>
    <source>
        <strain evidence="12">G10</strain>
    </source>
</reference>
<dbReference type="Gene3D" id="3.10.129.110">
    <property type="entry name" value="Polyketide synthase dehydratase"/>
    <property type="match status" value="1"/>
</dbReference>
<gene>
    <name evidence="12" type="ORF">PCG10_005090</name>
</gene>
<evidence type="ECO:0000259" key="9">
    <source>
        <dbReference type="PROSITE" id="PS50075"/>
    </source>
</evidence>
<dbReference type="PROSITE" id="PS52019">
    <property type="entry name" value="PKS_MFAS_DH"/>
    <property type="match status" value="1"/>
</dbReference>
<dbReference type="InterPro" id="IPR014030">
    <property type="entry name" value="Ketoacyl_synth_N"/>
</dbReference>
<dbReference type="Gene3D" id="3.40.50.720">
    <property type="entry name" value="NAD(P)-binding Rossmann-like Domain"/>
    <property type="match status" value="2"/>
</dbReference>
<dbReference type="InterPro" id="IPR018201">
    <property type="entry name" value="Ketoacyl_synth_AS"/>
</dbReference>